<organism evidence="1 2">
    <name type="scientific">Phaeosphaeria nodorum (strain SN15 / ATCC MYA-4574 / FGSC 10173)</name>
    <name type="common">Glume blotch fungus</name>
    <name type="synonym">Parastagonospora nodorum</name>
    <dbReference type="NCBI Taxonomy" id="321614"/>
    <lineage>
        <taxon>Eukaryota</taxon>
        <taxon>Fungi</taxon>
        <taxon>Dikarya</taxon>
        <taxon>Ascomycota</taxon>
        <taxon>Pezizomycotina</taxon>
        <taxon>Dothideomycetes</taxon>
        <taxon>Pleosporomycetidae</taxon>
        <taxon>Pleosporales</taxon>
        <taxon>Pleosporineae</taxon>
        <taxon>Phaeosphaeriaceae</taxon>
        <taxon>Parastagonospora</taxon>
    </lineage>
</organism>
<dbReference type="InParanoid" id="Q0UYP5"/>
<dbReference type="Proteomes" id="UP000001055">
    <property type="component" value="Unassembled WGS sequence"/>
</dbReference>
<protein>
    <submittedName>
        <fullName evidence="1">Uncharacterized protein</fullName>
    </submittedName>
</protein>
<reference evidence="2" key="1">
    <citation type="journal article" date="2007" name="Plant Cell">
        <title>Dothideomycete-plant interactions illuminated by genome sequencing and EST analysis of the wheat pathogen Stagonospora nodorum.</title>
        <authorList>
            <person name="Hane J.K."/>
            <person name="Lowe R.G."/>
            <person name="Solomon P.S."/>
            <person name="Tan K.C."/>
            <person name="Schoch C.L."/>
            <person name="Spatafora J.W."/>
            <person name="Crous P.W."/>
            <person name="Kodira C."/>
            <person name="Birren B.W."/>
            <person name="Galagan J.E."/>
            <person name="Torriani S.F."/>
            <person name="McDonald B.A."/>
            <person name="Oliver R.P."/>
        </authorList>
    </citation>
    <scope>NUCLEOTIDE SEQUENCE [LARGE SCALE GENOMIC DNA]</scope>
    <source>
        <strain evidence="2">SN15 / ATCC MYA-4574 / FGSC 10173</strain>
    </source>
</reference>
<sequence>MNRENSHVRLEHSKLRCVCKLTDFIPTGLPLSQSIDELAKSRYRDAAVTGVYTGGTTWRRGEVDYSM</sequence>
<dbReference type="AlphaFoldDB" id="Q0UYP5"/>
<gene>
    <name evidence="1" type="ORF">SNOG_03119</name>
</gene>
<dbReference type="RefSeq" id="XP_001793702.1">
    <property type="nucleotide sequence ID" value="XM_001793650.1"/>
</dbReference>
<name>Q0UYP5_PHANO</name>
<dbReference type="EMBL" id="CH445328">
    <property type="protein sequence ID" value="EAT89850.1"/>
    <property type="molecule type" value="Genomic_DNA"/>
</dbReference>
<accession>Q0UYP5</accession>
<proteinExistence type="predicted"/>
<evidence type="ECO:0000313" key="2">
    <source>
        <dbReference type="Proteomes" id="UP000001055"/>
    </source>
</evidence>
<dbReference type="GeneID" id="5970559"/>
<dbReference type="KEGG" id="pno:SNOG_03119"/>
<evidence type="ECO:0000313" key="1">
    <source>
        <dbReference type="EMBL" id="EAT89850.1"/>
    </source>
</evidence>